<proteinExistence type="predicted"/>
<dbReference type="OrthoDB" id="264542at2"/>
<dbReference type="PROSITE" id="PS50088">
    <property type="entry name" value="ANK_REPEAT"/>
    <property type="match status" value="1"/>
</dbReference>
<dbReference type="InterPro" id="IPR002110">
    <property type="entry name" value="Ankyrin_rpt"/>
</dbReference>
<keyword evidence="4" id="KW-0732">Signal</keyword>
<dbReference type="RefSeq" id="WP_109837483.1">
    <property type="nucleotide sequence ID" value="NZ_QGKM01000023.1"/>
</dbReference>
<dbReference type="Gene3D" id="1.25.40.20">
    <property type="entry name" value="Ankyrin repeat-containing domain"/>
    <property type="match status" value="1"/>
</dbReference>
<dbReference type="EMBL" id="QGKM01000023">
    <property type="protein sequence ID" value="PWQ97668.1"/>
    <property type="molecule type" value="Genomic_DNA"/>
</dbReference>
<comment type="caution">
    <text evidence="5">The sequence shown here is derived from an EMBL/GenBank/DDBJ whole genome shotgun (WGS) entry which is preliminary data.</text>
</comment>
<dbReference type="Proteomes" id="UP000245539">
    <property type="component" value="Unassembled WGS sequence"/>
</dbReference>
<feature type="signal peptide" evidence="4">
    <location>
        <begin position="1"/>
        <end position="26"/>
    </location>
</feature>
<organism evidence="5 6">
    <name type="scientific">Leucothrix pacifica</name>
    <dbReference type="NCBI Taxonomy" id="1247513"/>
    <lineage>
        <taxon>Bacteria</taxon>
        <taxon>Pseudomonadati</taxon>
        <taxon>Pseudomonadota</taxon>
        <taxon>Gammaproteobacteria</taxon>
        <taxon>Thiotrichales</taxon>
        <taxon>Thiotrichaceae</taxon>
        <taxon>Leucothrix</taxon>
    </lineage>
</organism>
<protein>
    <submittedName>
        <fullName evidence="5">Uncharacterized protein</fullName>
    </submittedName>
</protein>
<evidence type="ECO:0000313" key="5">
    <source>
        <dbReference type="EMBL" id="PWQ97668.1"/>
    </source>
</evidence>
<keyword evidence="6" id="KW-1185">Reference proteome</keyword>
<dbReference type="Pfam" id="PF12796">
    <property type="entry name" value="Ank_2"/>
    <property type="match status" value="1"/>
</dbReference>
<dbReference type="InterPro" id="IPR036770">
    <property type="entry name" value="Ankyrin_rpt-contain_sf"/>
</dbReference>
<dbReference type="SUPFAM" id="SSF48403">
    <property type="entry name" value="Ankyrin repeat"/>
    <property type="match status" value="1"/>
</dbReference>
<evidence type="ECO:0000256" key="4">
    <source>
        <dbReference type="SAM" id="SignalP"/>
    </source>
</evidence>
<dbReference type="AlphaFoldDB" id="A0A317CGL7"/>
<keyword evidence="1" id="KW-0677">Repeat</keyword>
<name>A0A317CGL7_9GAMM</name>
<sequence length="234" mass="26107">MKQRKLLILSTMLGGVLLPLSGLTHHYTVTPGYFGTVNWANSLNGVSFNDPRFNPYCSNYAQTAVKQAQRRISQQCTSKIPTHTQPLKDRWNTNQWGHKGWCMSVSSHASRNELMQRENGLKHCMTNHAPSNAQIRQACLANDNMHKKAAAGDYNYVKKCLDAGVHANIREGNNWTPLHSAARNGRLNVVQLLMQRGAQVNARDVTNRTPLDQAIAGSHWAVQNYLTSMGGVTR</sequence>
<feature type="repeat" description="ANK" evidence="3">
    <location>
        <begin position="173"/>
        <end position="205"/>
    </location>
</feature>
<dbReference type="PANTHER" id="PTHR24171">
    <property type="entry name" value="ANKYRIN REPEAT DOMAIN-CONTAINING PROTEIN 39-RELATED"/>
    <property type="match status" value="1"/>
</dbReference>
<evidence type="ECO:0000256" key="2">
    <source>
        <dbReference type="ARBA" id="ARBA00023043"/>
    </source>
</evidence>
<keyword evidence="2 3" id="KW-0040">ANK repeat</keyword>
<feature type="chain" id="PRO_5016395622" evidence="4">
    <location>
        <begin position="27"/>
        <end position="234"/>
    </location>
</feature>
<evidence type="ECO:0000256" key="3">
    <source>
        <dbReference type="PROSITE-ProRule" id="PRU00023"/>
    </source>
</evidence>
<dbReference type="PROSITE" id="PS50297">
    <property type="entry name" value="ANK_REP_REGION"/>
    <property type="match status" value="1"/>
</dbReference>
<evidence type="ECO:0000313" key="6">
    <source>
        <dbReference type="Proteomes" id="UP000245539"/>
    </source>
</evidence>
<accession>A0A317CGL7</accession>
<evidence type="ECO:0000256" key="1">
    <source>
        <dbReference type="ARBA" id="ARBA00022737"/>
    </source>
</evidence>
<gene>
    <name evidence="5" type="ORF">DKW60_09825</name>
</gene>
<reference evidence="5 6" key="1">
    <citation type="submission" date="2018-05" db="EMBL/GenBank/DDBJ databases">
        <title>Leucothrix arctica sp. nov., isolated from Arctic seawater.</title>
        <authorList>
            <person name="Choi A."/>
            <person name="Baek K."/>
        </authorList>
    </citation>
    <scope>NUCLEOTIDE SEQUENCE [LARGE SCALE GENOMIC DNA]</scope>
    <source>
        <strain evidence="5 6">JCM 18388</strain>
    </source>
</reference>
<dbReference type="SMART" id="SM00248">
    <property type="entry name" value="ANK"/>
    <property type="match status" value="1"/>
</dbReference>